<evidence type="ECO:0008006" key="6">
    <source>
        <dbReference type="Google" id="ProtNLM"/>
    </source>
</evidence>
<evidence type="ECO:0000313" key="4">
    <source>
        <dbReference type="EMBL" id="KAL2846690.1"/>
    </source>
</evidence>
<organism evidence="4 5">
    <name type="scientific">Aspergillus pseudoustus</name>
    <dbReference type="NCBI Taxonomy" id="1810923"/>
    <lineage>
        <taxon>Eukaryota</taxon>
        <taxon>Fungi</taxon>
        <taxon>Dikarya</taxon>
        <taxon>Ascomycota</taxon>
        <taxon>Pezizomycotina</taxon>
        <taxon>Eurotiomycetes</taxon>
        <taxon>Eurotiomycetidae</taxon>
        <taxon>Eurotiales</taxon>
        <taxon>Aspergillaceae</taxon>
        <taxon>Aspergillus</taxon>
        <taxon>Aspergillus subgen. Nidulantes</taxon>
    </lineage>
</organism>
<keyword evidence="5" id="KW-1185">Reference proteome</keyword>
<accession>A0ABR4K2Y9</accession>
<dbReference type="InterPro" id="IPR036291">
    <property type="entry name" value="NAD(P)-bd_dom_sf"/>
</dbReference>
<dbReference type="PRINTS" id="PR00081">
    <property type="entry name" value="GDHRDH"/>
</dbReference>
<dbReference type="PANTHER" id="PTHR24320:SF236">
    <property type="entry name" value="SHORT-CHAIN DEHYDROGENASE-RELATED"/>
    <property type="match status" value="1"/>
</dbReference>
<dbReference type="Proteomes" id="UP001610446">
    <property type="component" value="Unassembled WGS sequence"/>
</dbReference>
<evidence type="ECO:0000256" key="2">
    <source>
        <dbReference type="ARBA" id="ARBA00022857"/>
    </source>
</evidence>
<dbReference type="SUPFAM" id="SSF51735">
    <property type="entry name" value="NAD(P)-binding Rossmann-fold domains"/>
    <property type="match status" value="1"/>
</dbReference>
<dbReference type="Gene3D" id="3.40.50.720">
    <property type="entry name" value="NAD(P)-binding Rossmann-like Domain"/>
    <property type="match status" value="1"/>
</dbReference>
<protein>
    <recommendedName>
        <fullName evidence="6">NAD(P)-binding protein</fullName>
    </recommendedName>
</protein>
<dbReference type="InterPro" id="IPR002347">
    <property type="entry name" value="SDR_fam"/>
</dbReference>
<sequence>MGAQFSQFFPPSPTFTEKDLPSLKDKVFLITGGTSGIGFELAKILYHAGGKVYITGRTEEKATRAVQVIRNSAPHPTANHGPGQIDTIILNLDDLASIKASVDVFKEKESHIDVLWNNAGVSQPPLGSVSKQGYELQLATNCYGPFLFTQLLLPFLEAGVTSSPVPGSIRVVWLSSQVAELSFLPDGFLITELTTPPKDNVRNYTNSKIGNWFLSAELARRYGGRGVVSVALNPGAANSNLLRNARWMNFFSYPLLHRPVQAAYTELYAGLSNDISLENNGCYVIPWGRIHHGVAANLLNAMNVVENGGTGQAKEFWEFCEEIVKAYL</sequence>
<dbReference type="Pfam" id="PF00106">
    <property type="entry name" value="adh_short"/>
    <property type="match status" value="1"/>
</dbReference>
<dbReference type="EMBL" id="JBFXLU010000061">
    <property type="protein sequence ID" value="KAL2846690.1"/>
    <property type="molecule type" value="Genomic_DNA"/>
</dbReference>
<comment type="similarity">
    <text evidence="1">Belongs to the short-chain dehydrogenases/reductases (SDR) family.</text>
</comment>
<name>A0ABR4K2Y9_9EURO</name>
<dbReference type="PANTHER" id="PTHR24320">
    <property type="entry name" value="RETINOL DEHYDROGENASE"/>
    <property type="match status" value="1"/>
</dbReference>
<gene>
    <name evidence="4" type="ORF">BJY01DRAFT_263247</name>
</gene>
<evidence type="ECO:0000256" key="3">
    <source>
        <dbReference type="ARBA" id="ARBA00023002"/>
    </source>
</evidence>
<evidence type="ECO:0000313" key="5">
    <source>
        <dbReference type="Proteomes" id="UP001610446"/>
    </source>
</evidence>
<reference evidence="4 5" key="1">
    <citation type="submission" date="2024-07" db="EMBL/GenBank/DDBJ databases">
        <title>Section-level genome sequencing and comparative genomics of Aspergillus sections Usti and Cavernicolus.</title>
        <authorList>
            <consortium name="Lawrence Berkeley National Laboratory"/>
            <person name="Nybo J.L."/>
            <person name="Vesth T.C."/>
            <person name="Theobald S."/>
            <person name="Frisvad J.C."/>
            <person name="Larsen T.O."/>
            <person name="Kjaerboelling I."/>
            <person name="Rothschild-Mancinelli K."/>
            <person name="Lyhne E.K."/>
            <person name="Kogle M.E."/>
            <person name="Barry K."/>
            <person name="Clum A."/>
            <person name="Na H."/>
            <person name="Ledsgaard L."/>
            <person name="Lin J."/>
            <person name="Lipzen A."/>
            <person name="Kuo A."/>
            <person name="Riley R."/>
            <person name="Mondo S."/>
            <person name="Labutti K."/>
            <person name="Haridas S."/>
            <person name="Pangalinan J."/>
            <person name="Salamov A.A."/>
            <person name="Simmons B.A."/>
            <person name="Magnuson J.K."/>
            <person name="Chen J."/>
            <person name="Drula E."/>
            <person name="Henrissat B."/>
            <person name="Wiebenga A."/>
            <person name="Lubbers R.J."/>
            <person name="Gomes A.C."/>
            <person name="Makela M.R."/>
            <person name="Stajich J."/>
            <person name="Grigoriev I.V."/>
            <person name="Mortensen U.H."/>
            <person name="De Vries R.P."/>
            <person name="Baker S.E."/>
            <person name="Andersen M.R."/>
        </authorList>
    </citation>
    <scope>NUCLEOTIDE SEQUENCE [LARGE SCALE GENOMIC DNA]</scope>
    <source>
        <strain evidence="4 5">CBS 123904</strain>
    </source>
</reference>
<keyword evidence="2" id="KW-0521">NADP</keyword>
<keyword evidence="3" id="KW-0560">Oxidoreductase</keyword>
<proteinExistence type="inferred from homology"/>
<comment type="caution">
    <text evidence="4">The sequence shown here is derived from an EMBL/GenBank/DDBJ whole genome shotgun (WGS) entry which is preliminary data.</text>
</comment>
<evidence type="ECO:0000256" key="1">
    <source>
        <dbReference type="ARBA" id="ARBA00006484"/>
    </source>
</evidence>